<feature type="chain" id="PRO_5023937479" description="Peptidase S74 domain-containing protein" evidence="1">
    <location>
        <begin position="28"/>
        <end position="137"/>
    </location>
</feature>
<dbReference type="EMBL" id="CP042906">
    <property type="protein sequence ID" value="QEX17300.1"/>
    <property type="molecule type" value="Genomic_DNA"/>
</dbReference>
<dbReference type="AlphaFoldDB" id="A0A5J6MM54"/>
<dbReference type="PROSITE" id="PS51257">
    <property type="entry name" value="PROKAR_LIPOPROTEIN"/>
    <property type="match status" value="1"/>
</dbReference>
<dbReference type="Pfam" id="PF13884">
    <property type="entry name" value="Peptidase_S74"/>
    <property type="match status" value="1"/>
</dbReference>
<dbReference type="OrthoDB" id="7226450at2"/>
<feature type="signal peptide" evidence="1">
    <location>
        <begin position="1"/>
        <end position="27"/>
    </location>
</feature>
<dbReference type="RefSeq" id="WP_151177571.1">
    <property type="nucleotide sequence ID" value="NZ_CP042906.1"/>
</dbReference>
<name>A0A5J6MM54_9PROT</name>
<keyword evidence="4" id="KW-1185">Reference proteome</keyword>
<reference evidence="3 4" key="1">
    <citation type="submission" date="2019-08" db="EMBL/GenBank/DDBJ databases">
        <title>Hyperibacter terrae gen. nov., sp. nov. and Hyperibacter viscosus sp. nov., two new members in the family Rhodospirillaceae isolated from the rhizosphere of Hypericum perforatum.</title>
        <authorList>
            <person name="Noviana Z."/>
        </authorList>
    </citation>
    <scope>NUCLEOTIDE SEQUENCE [LARGE SCALE GENOMIC DNA]</scope>
    <source>
        <strain evidence="3 4">R5913</strain>
    </source>
</reference>
<feature type="domain" description="Peptidase S74" evidence="2">
    <location>
        <begin position="68"/>
        <end position="116"/>
    </location>
</feature>
<gene>
    <name evidence="3" type="ORF">FRZ44_25960</name>
</gene>
<evidence type="ECO:0000259" key="2">
    <source>
        <dbReference type="Pfam" id="PF13884"/>
    </source>
</evidence>
<proteinExistence type="predicted"/>
<accession>A0A5J6MM54</accession>
<dbReference type="Proteomes" id="UP000326202">
    <property type="component" value="Chromosome"/>
</dbReference>
<dbReference type="InterPro" id="IPR030392">
    <property type="entry name" value="S74_ICA"/>
</dbReference>
<evidence type="ECO:0000256" key="1">
    <source>
        <dbReference type="SAM" id="SignalP"/>
    </source>
</evidence>
<keyword evidence="1" id="KW-0732">Signal</keyword>
<protein>
    <recommendedName>
        <fullName evidence="2">Peptidase S74 domain-containing protein</fullName>
    </recommendedName>
</protein>
<organism evidence="3 4">
    <name type="scientific">Hypericibacter terrae</name>
    <dbReference type="NCBI Taxonomy" id="2602015"/>
    <lineage>
        <taxon>Bacteria</taxon>
        <taxon>Pseudomonadati</taxon>
        <taxon>Pseudomonadota</taxon>
        <taxon>Alphaproteobacteria</taxon>
        <taxon>Rhodospirillales</taxon>
        <taxon>Dongiaceae</taxon>
        <taxon>Hypericibacter</taxon>
    </lineage>
</organism>
<evidence type="ECO:0000313" key="3">
    <source>
        <dbReference type="EMBL" id="QEX17300.1"/>
    </source>
</evidence>
<dbReference type="KEGG" id="htq:FRZ44_25960"/>
<evidence type="ECO:0000313" key="4">
    <source>
        <dbReference type="Proteomes" id="UP000326202"/>
    </source>
</evidence>
<sequence length="137" mass="15072">MFSTTPRLLLPLAVLFALGACSTGQHADPQLSEMYKCNGAATDNSYSICDKKTHLDQPFVPPHHNMVSDMRAKEDIRLVGRTFDGLNVYTFRYKGDDVTQMGVMAQEVARVHPDAVVPLADGYLSVDYSRIGRPAAP</sequence>